<sequence length="217" mass="25475">VFEEFVNLPNLHINAHLALHAQSYGNLINIAVGIKEMVHQIFKSIVLRTNCKNIELDLLKRYTTLFAIRHLIDSGIDFIANNSLVFQENEFNDDEEMIPSQINSSEFKSELMLSYQDFEQNAALINKSISFYQNVTYLIENEYRIIEKCSLSLGDIVTIEEEEEEESFAMIKTIFRHKSNDRHFYTFIMIDWFENTNQINNLLECPIYKIQSTNNKK</sequence>
<organism evidence="1 2">
    <name type="scientific">Scutellospora calospora</name>
    <dbReference type="NCBI Taxonomy" id="85575"/>
    <lineage>
        <taxon>Eukaryota</taxon>
        <taxon>Fungi</taxon>
        <taxon>Fungi incertae sedis</taxon>
        <taxon>Mucoromycota</taxon>
        <taxon>Glomeromycotina</taxon>
        <taxon>Glomeromycetes</taxon>
        <taxon>Diversisporales</taxon>
        <taxon>Gigasporaceae</taxon>
        <taxon>Scutellospora</taxon>
    </lineage>
</organism>
<keyword evidence="2" id="KW-1185">Reference proteome</keyword>
<evidence type="ECO:0000313" key="2">
    <source>
        <dbReference type="Proteomes" id="UP000789860"/>
    </source>
</evidence>
<dbReference type="Proteomes" id="UP000789860">
    <property type="component" value="Unassembled WGS sequence"/>
</dbReference>
<comment type="caution">
    <text evidence="1">The sequence shown here is derived from an EMBL/GenBank/DDBJ whole genome shotgun (WGS) entry which is preliminary data.</text>
</comment>
<feature type="non-terminal residue" evidence="1">
    <location>
        <position position="1"/>
    </location>
</feature>
<dbReference type="EMBL" id="CAJVPM010000254">
    <property type="protein sequence ID" value="CAG8439542.1"/>
    <property type="molecule type" value="Genomic_DNA"/>
</dbReference>
<gene>
    <name evidence="1" type="ORF">SCALOS_LOCUS520</name>
</gene>
<accession>A0ACA9JWG0</accession>
<name>A0ACA9JWG0_9GLOM</name>
<protein>
    <submittedName>
        <fullName evidence="1">10828_t:CDS:1</fullName>
    </submittedName>
</protein>
<reference evidence="1" key="1">
    <citation type="submission" date="2021-06" db="EMBL/GenBank/DDBJ databases">
        <authorList>
            <person name="Kallberg Y."/>
            <person name="Tangrot J."/>
            <person name="Rosling A."/>
        </authorList>
    </citation>
    <scope>NUCLEOTIDE SEQUENCE</scope>
    <source>
        <strain evidence="1">AU212A</strain>
    </source>
</reference>
<proteinExistence type="predicted"/>
<evidence type="ECO:0000313" key="1">
    <source>
        <dbReference type="EMBL" id="CAG8439542.1"/>
    </source>
</evidence>